<name>A0A2S6ZJG5_9XANT</name>
<dbReference type="NCBIfam" id="TIGR02551">
    <property type="entry name" value="SpaO_YscQ"/>
    <property type="match status" value="1"/>
</dbReference>
<protein>
    <submittedName>
        <fullName evidence="3">Type III secretion protein HrcQ</fullName>
    </submittedName>
</protein>
<dbReference type="EMBL" id="MIGX01000011">
    <property type="protein sequence ID" value="PPT92336.1"/>
    <property type="molecule type" value="Genomic_DNA"/>
</dbReference>
<dbReference type="OrthoDB" id="9148477at2"/>
<keyword evidence="4" id="KW-1185">Reference proteome</keyword>
<proteinExistence type="inferred from homology"/>
<dbReference type="Pfam" id="PF01052">
    <property type="entry name" value="FliMN_C"/>
    <property type="match status" value="1"/>
</dbReference>
<dbReference type="InterPro" id="IPR001543">
    <property type="entry name" value="FliN-like_C"/>
</dbReference>
<comment type="caution">
    <text evidence="3">The sequence shown here is derived from an EMBL/GenBank/DDBJ whole genome shotgun (WGS) entry which is preliminary data.</text>
</comment>
<dbReference type="InterPro" id="IPR036429">
    <property type="entry name" value="SpoA-like_sf"/>
</dbReference>
<sequence length="338" mass="35445">MSSTPARLSPLRPRVPHIAQCAARLARLLCTQPLAAAAELSLRHRLSATGIHACVGVELGNGGRLSLCMDVSADPGLRALLVDGCAAQSALAALLLDAPLAALQRLGLGRPQVTEFRAWPHALPHPCGPLLVFGDAELPLPCVPVDACTDAVQALEAACTAVAAAAGPAPSLRLLAYPCLGARRYPSARLASLRPGDVLIAPLQRRHGGYRAWLCCGAASGRQWRLHGHIDRHTFHLEDIADMNTVTASEQVATASAPRSIDQVDVPVQLELDPLLLPLGELGTLQPGHVLELNTCVEDACVQLMVYGQSIGSGRLIAVGDHLGVQLVSVNGRLHADA</sequence>
<dbReference type="GO" id="GO:0030254">
    <property type="term" value="P:protein secretion by the type III secretion system"/>
    <property type="evidence" value="ECO:0007669"/>
    <property type="project" value="InterPro"/>
</dbReference>
<dbReference type="GO" id="GO:0050918">
    <property type="term" value="P:positive chemotaxis"/>
    <property type="evidence" value="ECO:0007669"/>
    <property type="project" value="TreeGrafter"/>
</dbReference>
<comment type="similarity">
    <text evidence="1">Belongs to the FliN/MopA/SpaO family.</text>
</comment>
<dbReference type="PANTHER" id="PTHR30034:SF6">
    <property type="entry name" value="YOP PROTEINS TRANSLOCATION PROTEIN Q"/>
    <property type="match status" value="1"/>
</dbReference>
<dbReference type="GO" id="GO:0071978">
    <property type="term" value="P:bacterial-type flagellum-dependent swarming motility"/>
    <property type="evidence" value="ECO:0007669"/>
    <property type="project" value="TreeGrafter"/>
</dbReference>
<dbReference type="Gene3D" id="2.30.330.10">
    <property type="entry name" value="SpoA-like"/>
    <property type="match status" value="1"/>
</dbReference>
<dbReference type="InterPro" id="IPR013385">
    <property type="entry name" value="T3SS_SpaO/YscQ/SpaO"/>
</dbReference>
<dbReference type="SUPFAM" id="SSF101801">
    <property type="entry name" value="Surface presentation of antigens (SPOA)"/>
    <property type="match status" value="1"/>
</dbReference>
<gene>
    <name evidence="3" type="ORF">XthCFBP4691_04455</name>
</gene>
<dbReference type="RefSeq" id="WP_128419316.1">
    <property type="nucleotide sequence ID" value="NZ_CP049017.1"/>
</dbReference>
<dbReference type="PANTHER" id="PTHR30034">
    <property type="entry name" value="FLAGELLAR MOTOR SWITCH PROTEIN FLIM"/>
    <property type="match status" value="1"/>
</dbReference>
<evidence type="ECO:0000313" key="3">
    <source>
        <dbReference type="EMBL" id="PPT92336.1"/>
    </source>
</evidence>
<dbReference type="AlphaFoldDB" id="A0A2S6ZJG5"/>
<organism evidence="3 4">
    <name type="scientific">Xanthomonas theicola</name>
    <dbReference type="NCBI Taxonomy" id="56464"/>
    <lineage>
        <taxon>Bacteria</taxon>
        <taxon>Pseudomonadati</taxon>
        <taxon>Pseudomonadota</taxon>
        <taxon>Gammaproteobacteria</taxon>
        <taxon>Lysobacterales</taxon>
        <taxon>Lysobacteraceae</taxon>
        <taxon>Xanthomonas</taxon>
    </lineage>
</organism>
<feature type="domain" description="Flagellar motor switch protein FliN-like C-terminal" evidence="2">
    <location>
        <begin position="260"/>
        <end position="329"/>
    </location>
</feature>
<dbReference type="Proteomes" id="UP000239898">
    <property type="component" value="Unassembled WGS sequence"/>
</dbReference>
<evidence type="ECO:0000259" key="2">
    <source>
        <dbReference type="Pfam" id="PF01052"/>
    </source>
</evidence>
<evidence type="ECO:0000313" key="4">
    <source>
        <dbReference type="Proteomes" id="UP000239898"/>
    </source>
</evidence>
<accession>A0A2S6ZJG5</accession>
<evidence type="ECO:0000256" key="1">
    <source>
        <dbReference type="ARBA" id="ARBA00009226"/>
    </source>
</evidence>
<reference evidence="3 4" key="1">
    <citation type="submission" date="2016-08" db="EMBL/GenBank/DDBJ databases">
        <title>Evolution of the type three secretion system and type three effector repertoires in Xanthomonas.</title>
        <authorList>
            <person name="Merda D."/>
            <person name="Briand M."/>
            <person name="Bosis E."/>
            <person name="Rousseau C."/>
            <person name="Portier P."/>
            <person name="Jacques M.-A."/>
            <person name="Fischer-Le Saux M."/>
        </authorList>
    </citation>
    <scope>NUCLEOTIDE SEQUENCE [LARGE SCALE GENOMIC DNA]</scope>
    <source>
        <strain evidence="3 4">CFBP 4691</strain>
    </source>
</reference>